<dbReference type="InterPro" id="IPR037197">
    <property type="entry name" value="WWE_dom_sf"/>
</dbReference>
<dbReference type="InterPro" id="IPR004170">
    <property type="entry name" value="WWE_dom"/>
</dbReference>
<evidence type="ECO:0000259" key="14">
    <source>
        <dbReference type="PROSITE" id="PS50918"/>
    </source>
</evidence>
<evidence type="ECO:0000256" key="2">
    <source>
        <dbReference type="ARBA" id="ARBA00004496"/>
    </source>
</evidence>
<evidence type="ECO:0000256" key="7">
    <source>
        <dbReference type="ARBA" id="ARBA00022737"/>
    </source>
</evidence>
<dbReference type="InterPro" id="IPR057602">
    <property type="entry name" value="Zfn-CCCH_PARP12"/>
</dbReference>
<evidence type="ECO:0000256" key="5">
    <source>
        <dbReference type="ARBA" id="ARBA00022553"/>
    </source>
</evidence>
<sequence>MSSISSVIHQATSCLCDSRGSMHLQQHLRERCRLSDGDFIYIIQGCPQRFLLVPEGNSYTVVGRTSLRLCRIYSRGDRCEGSCQQLHLCKFYVFGNCRFGKGRKLCKLSHDVHSAHNFALLRECTLHELKDNELFLLLLQNSPQLLPEVCFHYNKGSAPHGCCSFQDSCTKVHLCQHFVQGDCMFGHKCKRQHTIDRHGQRILEERGLSRDIIKDLSIIYKNIHYLRATTTAPAASPGAASPGTASPAADNTDAAWFCKAAQTDETEEICLHFIRNRCRFQQNCRRVHFHLPYKWEVYDGTTWSDLENMEEIEKDYCDPASTRSSDYQQVDFVKMTLESMLVRRLSTVSSVMKPPHYSLTTQWLWYYKGDQGDWVEYGQLDEKQLSTSVTSQTLEEAFLSGKKAEVEVIKGRRVYVVSFKDMYQRNPKHKTRRRVCRRPRFVSKAEVDKLVANPRKCSG</sequence>
<dbReference type="InterPro" id="IPR000571">
    <property type="entry name" value="Znf_CCCH"/>
</dbReference>
<dbReference type="PANTHER" id="PTHR45740">
    <property type="entry name" value="POLY [ADP-RIBOSE] POLYMERASE"/>
    <property type="match status" value="1"/>
</dbReference>
<keyword evidence="10" id="KW-0539">Nucleus</keyword>
<evidence type="ECO:0008006" key="17">
    <source>
        <dbReference type="Google" id="ProtNLM"/>
    </source>
</evidence>
<dbReference type="GO" id="GO:1990404">
    <property type="term" value="F:NAD+-protein mono-ADP-ribosyltransferase activity"/>
    <property type="evidence" value="ECO:0007669"/>
    <property type="project" value="TreeGrafter"/>
</dbReference>
<keyword evidence="6 12" id="KW-0479">Metal-binding</keyword>
<dbReference type="PANTHER" id="PTHR45740:SF13">
    <property type="entry name" value="POLY (ADP-RIBOSE) POLYMERASE FAMILY, MEMBER 12B"/>
    <property type="match status" value="1"/>
</dbReference>
<feature type="domain" description="C3H1-type" evidence="13">
    <location>
        <begin position="264"/>
        <end position="291"/>
    </location>
</feature>
<feature type="zinc finger region" description="C3H1-type" evidence="12">
    <location>
        <begin position="88"/>
        <end position="113"/>
    </location>
</feature>
<dbReference type="PROSITE" id="PS50918">
    <property type="entry name" value="WWE"/>
    <property type="match status" value="1"/>
</dbReference>
<proteinExistence type="inferred from homology"/>
<dbReference type="PROSITE" id="PS50103">
    <property type="entry name" value="ZF_C3H1"/>
    <property type="match status" value="3"/>
</dbReference>
<feature type="domain" description="C3H1-type" evidence="13">
    <location>
        <begin position="88"/>
        <end position="113"/>
    </location>
</feature>
<keyword evidence="4" id="KW-0963">Cytoplasm</keyword>
<dbReference type="EMBL" id="JAHHUM010002640">
    <property type="protein sequence ID" value="KAK5601923.1"/>
    <property type="molecule type" value="Genomic_DNA"/>
</dbReference>
<feature type="domain" description="WWE" evidence="14">
    <location>
        <begin position="350"/>
        <end position="437"/>
    </location>
</feature>
<comment type="caution">
    <text evidence="15">The sequence shown here is derived from an EMBL/GenBank/DDBJ whole genome shotgun (WGS) entry which is preliminary data.</text>
</comment>
<evidence type="ECO:0000256" key="3">
    <source>
        <dbReference type="ARBA" id="ARBA00004906"/>
    </source>
</evidence>
<dbReference type="InterPro" id="IPR051712">
    <property type="entry name" value="ARTD-AVP"/>
</dbReference>
<reference evidence="15 16" key="1">
    <citation type="submission" date="2021-06" db="EMBL/GenBank/DDBJ databases">
        <authorList>
            <person name="Palmer J.M."/>
        </authorList>
    </citation>
    <scope>NUCLEOTIDE SEQUENCE [LARGE SCALE GENOMIC DNA]</scope>
    <source>
        <strain evidence="15 16">MEX-2019</strain>
        <tissue evidence="15">Muscle</tissue>
    </source>
</reference>
<evidence type="ECO:0000313" key="16">
    <source>
        <dbReference type="Proteomes" id="UP001311232"/>
    </source>
</evidence>
<comment type="similarity">
    <text evidence="11">Belongs to the ARTD/PARP family.</text>
</comment>
<evidence type="ECO:0000256" key="6">
    <source>
        <dbReference type="ARBA" id="ARBA00022723"/>
    </source>
</evidence>
<dbReference type="Pfam" id="PF02825">
    <property type="entry name" value="WWE"/>
    <property type="match status" value="1"/>
</dbReference>
<comment type="subcellular location">
    <subcellularLocation>
        <location evidence="2">Cytoplasm</location>
    </subcellularLocation>
    <subcellularLocation>
        <location evidence="1">Nucleus</location>
    </subcellularLocation>
</comment>
<dbReference type="InterPro" id="IPR018123">
    <property type="entry name" value="WWE-dom_subgr"/>
</dbReference>
<gene>
    <name evidence="15" type="ORF">CRENBAI_019104</name>
</gene>
<comment type="pathway">
    <text evidence="3">Protein modification; protein ubiquitination.</text>
</comment>
<keyword evidence="9 12" id="KW-0862">Zinc</keyword>
<evidence type="ECO:0000256" key="1">
    <source>
        <dbReference type="ARBA" id="ARBA00004123"/>
    </source>
</evidence>
<dbReference type="Pfam" id="PF24356">
    <property type="entry name" value="WHD_PARP12"/>
    <property type="match status" value="1"/>
</dbReference>
<evidence type="ECO:0000256" key="4">
    <source>
        <dbReference type="ARBA" id="ARBA00022490"/>
    </source>
</evidence>
<evidence type="ECO:0000256" key="12">
    <source>
        <dbReference type="PROSITE-ProRule" id="PRU00723"/>
    </source>
</evidence>
<dbReference type="Pfam" id="PF25261">
    <property type="entry name" value="zf-CCCH_PARP12"/>
    <property type="match status" value="1"/>
</dbReference>
<keyword evidence="16" id="KW-1185">Reference proteome</keyword>
<dbReference type="SMART" id="SM00678">
    <property type="entry name" value="WWE"/>
    <property type="match status" value="1"/>
</dbReference>
<feature type="zinc finger region" description="C3H1-type" evidence="12">
    <location>
        <begin position="174"/>
        <end position="196"/>
    </location>
</feature>
<dbReference type="Proteomes" id="UP001311232">
    <property type="component" value="Unassembled WGS sequence"/>
</dbReference>
<keyword evidence="5" id="KW-0597">Phosphoprotein</keyword>
<dbReference type="Gene3D" id="3.30.1370.210">
    <property type="match status" value="1"/>
</dbReference>
<dbReference type="SUPFAM" id="SSF117839">
    <property type="entry name" value="WWE domain"/>
    <property type="match status" value="1"/>
</dbReference>
<dbReference type="InterPro" id="IPR056226">
    <property type="entry name" value="WH_PARP12"/>
</dbReference>
<feature type="domain" description="C3H1-type" evidence="13">
    <location>
        <begin position="174"/>
        <end position="196"/>
    </location>
</feature>
<evidence type="ECO:0000259" key="13">
    <source>
        <dbReference type="PROSITE" id="PS50103"/>
    </source>
</evidence>
<evidence type="ECO:0000313" key="15">
    <source>
        <dbReference type="EMBL" id="KAK5601923.1"/>
    </source>
</evidence>
<dbReference type="AlphaFoldDB" id="A0AAV9QYI9"/>
<accession>A0AAV9QYI9</accession>
<keyword evidence="7" id="KW-0677">Repeat</keyword>
<evidence type="ECO:0000256" key="11">
    <source>
        <dbReference type="ARBA" id="ARBA00024347"/>
    </source>
</evidence>
<dbReference type="Gene3D" id="3.30.720.50">
    <property type="match status" value="1"/>
</dbReference>
<dbReference type="GO" id="GO:0005737">
    <property type="term" value="C:cytoplasm"/>
    <property type="evidence" value="ECO:0007669"/>
    <property type="project" value="UniProtKB-SubCell"/>
</dbReference>
<dbReference type="Pfam" id="PF23466">
    <property type="entry name" value="WWE_4"/>
    <property type="match status" value="1"/>
</dbReference>
<feature type="zinc finger region" description="C3H1-type" evidence="12">
    <location>
        <begin position="264"/>
        <end position="291"/>
    </location>
</feature>
<dbReference type="GO" id="GO:0003950">
    <property type="term" value="F:NAD+ poly-ADP-ribosyltransferase activity"/>
    <property type="evidence" value="ECO:0007669"/>
    <property type="project" value="TreeGrafter"/>
</dbReference>
<evidence type="ECO:0000256" key="8">
    <source>
        <dbReference type="ARBA" id="ARBA00022771"/>
    </source>
</evidence>
<name>A0AAV9QYI9_9TELE</name>
<dbReference type="GO" id="GO:0008270">
    <property type="term" value="F:zinc ion binding"/>
    <property type="evidence" value="ECO:0007669"/>
    <property type="project" value="UniProtKB-KW"/>
</dbReference>
<evidence type="ECO:0000256" key="10">
    <source>
        <dbReference type="ARBA" id="ARBA00023242"/>
    </source>
</evidence>
<keyword evidence="8 12" id="KW-0863">Zinc-finger</keyword>
<organism evidence="15 16">
    <name type="scientific">Crenichthys baileyi</name>
    <name type="common">White River springfish</name>
    <dbReference type="NCBI Taxonomy" id="28760"/>
    <lineage>
        <taxon>Eukaryota</taxon>
        <taxon>Metazoa</taxon>
        <taxon>Chordata</taxon>
        <taxon>Craniata</taxon>
        <taxon>Vertebrata</taxon>
        <taxon>Euteleostomi</taxon>
        <taxon>Actinopterygii</taxon>
        <taxon>Neopterygii</taxon>
        <taxon>Teleostei</taxon>
        <taxon>Neoteleostei</taxon>
        <taxon>Acanthomorphata</taxon>
        <taxon>Ovalentaria</taxon>
        <taxon>Atherinomorphae</taxon>
        <taxon>Cyprinodontiformes</taxon>
        <taxon>Goodeidae</taxon>
        <taxon>Crenichthys</taxon>
    </lineage>
</organism>
<dbReference type="GO" id="GO:0005634">
    <property type="term" value="C:nucleus"/>
    <property type="evidence" value="ECO:0007669"/>
    <property type="project" value="UniProtKB-SubCell"/>
</dbReference>
<dbReference type="SMART" id="SM00356">
    <property type="entry name" value="ZnF_C3H1"/>
    <property type="match status" value="3"/>
</dbReference>
<evidence type="ECO:0000256" key="9">
    <source>
        <dbReference type="ARBA" id="ARBA00022833"/>
    </source>
</evidence>
<protein>
    <recommendedName>
        <fullName evidence="17">Poly (ADP-ribose) polymerase family, member 12b</fullName>
    </recommendedName>
</protein>